<dbReference type="AlphaFoldDB" id="A0AA38LYP3"/>
<feature type="compositionally biased region" description="Polar residues" evidence="1">
    <location>
        <begin position="27"/>
        <end position="42"/>
    </location>
</feature>
<reference evidence="2" key="1">
    <citation type="journal article" date="2022" name="G3 (Bethesda)">
        <title>High quality genome of the basidiomycete yeast Dioszegia hungarica PDD-24b-2 isolated from cloud water.</title>
        <authorList>
            <person name="Jarrige D."/>
            <person name="Haridas S."/>
            <person name="Bleykasten-Grosshans C."/>
            <person name="Joly M."/>
            <person name="Nadalig T."/>
            <person name="Sancelme M."/>
            <person name="Vuilleumier S."/>
            <person name="Grigoriev I.V."/>
            <person name="Amato P."/>
            <person name="Bringel F."/>
        </authorList>
    </citation>
    <scope>NUCLEOTIDE SEQUENCE</scope>
    <source>
        <strain evidence="2">PDD-24b-2</strain>
    </source>
</reference>
<evidence type="ECO:0000256" key="1">
    <source>
        <dbReference type="SAM" id="MobiDB-lite"/>
    </source>
</evidence>
<dbReference type="Proteomes" id="UP001164286">
    <property type="component" value="Unassembled WGS sequence"/>
</dbReference>
<gene>
    <name evidence="2" type="ORF">MKK02DRAFT_29303</name>
</gene>
<accession>A0AA38LYP3</accession>
<feature type="region of interest" description="Disordered" evidence="1">
    <location>
        <begin position="16"/>
        <end position="42"/>
    </location>
</feature>
<proteinExistence type="predicted"/>
<dbReference type="RefSeq" id="XP_052948971.1">
    <property type="nucleotide sequence ID" value="XM_053087783.1"/>
</dbReference>
<evidence type="ECO:0000313" key="2">
    <source>
        <dbReference type="EMBL" id="KAI9639194.1"/>
    </source>
</evidence>
<feature type="region of interest" description="Disordered" evidence="1">
    <location>
        <begin position="218"/>
        <end position="245"/>
    </location>
</feature>
<comment type="caution">
    <text evidence="2">The sequence shown here is derived from an EMBL/GenBank/DDBJ whole genome shotgun (WGS) entry which is preliminary data.</text>
</comment>
<name>A0AA38LYP3_9TREE</name>
<evidence type="ECO:0000313" key="3">
    <source>
        <dbReference type="Proteomes" id="UP001164286"/>
    </source>
</evidence>
<protein>
    <submittedName>
        <fullName evidence="2">Uncharacterized protein</fullName>
    </submittedName>
</protein>
<keyword evidence="3" id="KW-1185">Reference proteome</keyword>
<dbReference type="EMBL" id="JAKWFO010000001">
    <property type="protein sequence ID" value="KAI9639194.1"/>
    <property type="molecule type" value="Genomic_DNA"/>
</dbReference>
<sequence length="245" mass="26344">MASTGNNAQAGFTNQLLCASDPGTPHVPQSSAMEGTTRNMTFDGSPPYRLLASATRGGRVICTTHMQNLTSNTFTWVVSVTTNQTSLNLTSGDLSTGPNRGMDPVFQLGDGVQFIAHEWARQLAGNVRFYKSTNYTVENEQSRKEQREKLESRGLKVAGTGVVGWLVGALLLSSVAAMGLQDCASRIVSLVELLSAEEKTTILLLPYLVASYARTDLRSPSSSWLPERLSEPDSTAPSADLVKLS</sequence>
<dbReference type="GeneID" id="77726988"/>
<organism evidence="2 3">
    <name type="scientific">Dioszegia hungarica</name>
    <dbReference type="NCBI Taxonomy" id="4972"/>
    <lineage>
        <taxon>Eukaryota</taxon>
        <taxon>Fungi</taxon>
        <taxon>Dikarya</taxon>
        <taxon>Basidiomycota</taxon>
        <taxon>Agaricomycotina</taxon>
        <taxon>Tremellomycetes</taxon>
        <taxon>Tremellales</taxon>
        <taxon>Bulleribasidiaceae</taxon>
        <taxon>Dioszegia</taxon>
    </lineage>
</organism>